<evidence type="ECO:0000313" key="3">
    <source>
        <dbReference type="Proteomes" id="UP001469553"/>
    </source>
</evidence>
<evidence type="ECO:0000256" key="1">
    <source>
        <dbReference type="SAM" id="MobiDB-lite"/>
    </source>
</evidence>
<evidence type="ECO:0000313" key="2">
    <source>
        <dbReference type="EMBL" id="MEQ2304597.1"/>
    </source>
</evidence>
<feature type="region of interest" description="Disordered" evidence="1">
    <location>
        <begin position="47"/>
        <end position="69"/>
    </location>
</feature>
<feature type="compositionally biased region" description="Basic and acidic residues" evidence="1">
    <location>
        <begin position="21"/>
        <end position="30"/>
    </location>
</feature>
<dbReference type="EMBL" id="JAHRIP010059657">
    <property type="protein sequence ID" value="MEQ2304597.1"/>
    <property type="molecule type" value="Genomic_DNA"/>
</dbReference>
<name>A0ABV0ZFI2_9TELE</name>
<gene>
    <name evidence="2" type="ORF">AMECASPLE_028842</name>
</gene>
<keyword evidence="3" id="KW-1185">Reference proteome</keyword>
<reference evidence="2 3" key="1">
    <citation type="submission" date="2021-06" db="EMBL/GenBank/DDBJ databases">
        <authorList>
            <person name="Palmer J.M."/>
        </authorList>
    </citation>
    <scope>NUCLEOTIDE SEQUENCE [LARGE SCALE GENOMIC DNA]</scope>
    <source>
        <strain evidence="2 3">AS_MEX2019</strain>
        <tissue evidence="2">Muscle</tissue>
    </source>
</reference>
<feature type="region of interest" description="Disordered" evidence="1">
    <location>
        <begin position="1"/>
        <end position="30"/>
    </location>
</feature>
<feature type="compositionally biased region" description="Polar residues" evidence="1">
    <location>
        <begin position="1"/>
        <end position="14"/>
    </location>
</feature>
<protein>
    <submittedName>
        <fullName evidence="2">Uncharacterized protein</fullName>
    </submittedName>
</protein>
<organism evidence="2 3">
    <name type="scientific">Ameca splendens</name>
    <dbReference type="NCBI Taxonomy" id="208324"/>
    <lineage>
        <taxon>Eukaryota</taxon>
        <taxon>Metazoa</taxon>
        <taxon>Chordata</taxon>
        <taxon>Craniata</taxon>
        <taxon>Vertebrata</taxon>
        <taxon>Euteleostomi</taxon>
        <taxon>Actinopterygii</taxon>
        <taxon>Neopterygii</taxon>
        <taxon>Teleostei</taxon>
        <taxon>Neoteleostei</taxon>
        <taxon>Acanthomorphata</taxon>
        <taxon>Ovalentaria</taxon>
        <taxon>Atherinomorphae</taxon>
        <taxon>Cyprinodontiformes</taxon>
        <taxon>Goodeidae</taxon>
        <taxon>Ameca</taxon>
    </lineage>
</organism>
<comment type="caution">
    <text evidence="2">The sequence shown here is derived from an EMBL/GenBank/DDBJ whole genome shotgun (WGS) entry which is preliminary data.</text>
</comment>
<dbReference type="Proteomes" id="UP001469553">
    <property type="component" value="Unassembled WGS sequence"/>
</dbReference>
<sequence length="102" mass="11943">MEINQKPQHNPQNQRARKTTTKQERYYKKDAEEPNFIFTYEEFFDRSKSGVTGPHAERESPTVSDSKSSNSFIRNYSIFYTYNEYLSSVNANIIKKTGSCLK</sequence>
<proteinExistence type="predicted"/>
<accession>A0ABV0ZFI2</accession>